<feature type="domain" description="PPIase FKBP-type" evidence="5">
    <location>
        <begin position="97"/>
        <end position="210"/>
    </location>
</feature>
<sequence>MRVETTKEMKKLNTLVLGFAVAMGLSSCIKDGDQFDPAAQFELERPIVRAYAEANLGNPRFHEETGIWYEVVAPGDGAYQYKLVSNPNNPSNRVIEAPDITVIYTGTLVETDVVVESNDDDGGDKKSLGNVPAAWQFAFLPEEILYDEDGELLDEPIKFANSGGLTEEGLTAGSVIRIVSPSFYIYGNQSVGSVPANSPMYYEIEVVAIEAPDAD</sequence>
<gene>
    <name evidence="6" type="ORF">SAMN05421747_101269</name>
</gene>
<protein>
    <recommendedName>
        <fullName evidence="2 4">peptidylprolyl isomerase</fullName>
        <ecNumber evidence="2 4">5.2.1.8</ecNumber>
    </recommendedName>
</protein>
<evidence type="ECO:0000256" key="4">
    <source>
        <dbReference type="PROSITE-ProRule" id="PRU00277"/>
    </source>
</evidence>
<evidence type="ECO:0000313" key="6">
    <source>
        <dbReference type="EMBL" id="SFB81274.1"/>
    </source>
</evidence>
<keyword evidence="3 4" id="KW-0697">Rotamase</keyword>
<dbReference type="PROSITE" id="PS50059">
    <property type="entry name" value="FKBP_PPIASE"/>
    <property type="match status" value="1"/>
</dbReference>
<dbReference type="InterPro" id="IPR046357">
    <property type="entry name" value="PPIase_dom_sf"/>
</dbReference>
<dbReference type="AlphaFoldDB" id="A0A1I1E2I3"/>
<dbReference type="STRING" id="623281.SAMN05421747_101269"/>
<dbReference type="Proteomes" id="UP000199577">
    <property type="component" value="Unassembled WGS sequence"/>
</dbReference>
<reference evidence="6 7" key="1">
    <citation type="submission" date="2016-10" db="EMBL/GenBank/DDBJ databases">
        <authorList>
            <person name="de Groot N.N."/>
        </authorList>
    </citation>
    <scope>NUCLEOTIDE SEQUENCE [LARGE SCALE GENOMIC DNA]</scope>
    <source>
        <strain evidence="6 7">DSM 22900</strain>
    </source>
</reference>
<name>A0A1I1E2I3_9SPHI</name>
<dbReference type="SUPFAM" id="SSF54534">
    <property type="entry name" value="FKBP-like"/>
    <property type="match status" value="1"/>
</dbReference>
<dbReference type="EMBL" id="FOLL01000001">
    <property type="protein sequence ID" value="SFB81274.1"/>
    <property type="molecule type" value="Genomic_DNA"/>
</dbReference>
<proteinExistence type="predicted"/>
<evidence type="ECO:0000256" key="1">
    <source>
        <dbReference type="ARBA" id="ARBA00000971"/>
    </source>
</evidence>
<dbReference type="EC" id="5.2.1.8" evidence="2 4"/>
<dbReference type="Gene3D" id="3.10.50.40">
    <property type="match status" value="1"/>
</dbReference>
<evidence type="ECO:0000256" key="3">
    <source>
        <dbReference type="ARBA" id="ARBA00023110"/>
    </source>
</evidence>
<dbReference type="PROSITE" id="PS51257">
    <property type="entry name" value="PROKAR_LIPOPROTEIN"/>
    <property type="match status" value="1"/>
</dbReference>
<dbReference type="InterPro" id="IPR001179">
    <property type="entry name" value="PPIase_FKBP_dom"/>
</dbReference>
<evidence type="ECO:0000313" key="7">
    <source>
        <dbReference type="Proteomes" id="UP000199577"/>
    </source>
</evidence>
<evidence type="ECO:0000256" key="2">
    <source>
        <dbReference type="ARBA" id="ARBA00013194"/>
    </source>
</evidence>
<dbReference type="GO" id="GO:0003755">
    <property type="term" value="F:peptidyl-prolyl cis-trans isomerase activity"/>
    <property type="evidence" value="ECO:0007669"/>
    <property type="project" value="UniProtKB-KW"/>
</dbReference>
<comment type="catalytic activity">
    <reaction evidence="1 4">
        <text>[protein]-peptidylproline (omega=180) = [protein]-peptidylproline (omega=0)</text>
        <dbReference type="Rhea" id="RHEA:16237"/>
        <dbReference type="Rhea" id="RHEA-COMP:10747"/>
        <dbReference type="Rhea" id="RHEA-COMP:10748"/>
        <dbReference type="ChEBI" id="CHEBI:83833"/>
        <dbReference type="ChEBI" id="CHEBI:83834"/>
        <dbReference type="EC" id="5.2.1.8"/>
    </reaction>
</comment>
<organism evidence="6 7">
    <name type="scientific">Parapedobacter composti</name>
    <dbReference type="NCBI Taxonomy" id="623281"/>
    <lineage>
        <taxon>Bacteria</taxon>
        <taxon>Pseudomonadati</taxon>
        <taxon>Bacteroidota</taxon>
        <taxon>Sphingobacteriia</taxon>
        <taxon>Sphingobacteriales</taxon>
        <taxon>Sphingobacteriaceae</taxon>
        <taxon>Parapedobacter</taxon>
    </lineage>
</organism>
<keyword evidence="7" id="KW-1185">Reference proteome</keyword>
<accession>A0A1I1E2I3</accession>
<keyword evidence="4 6" id="KW-0413">Isomerase</keyword>
<evidence type="ECO:0000259" key="5">
    <source>
        <dbReference type="PROSITE" id="PS50059"/>
    </source>
</evidence>